<dbReference type="InterPro" id="IPR050815">
    <property type="entry name" value="TF_fung"/>
</dbReference>
<keyword evidence="4" id="KW-0804">Transcription</keyword>
<evidence type="ECO:0000256" key="6">
    <source>
        <dbReference type="SAM" id="MobiDB-lite"/>
    </source>
</evidence>
<evidence type="ECO:0000259" key="7">
    <source>
        <dbReference type="PROSITE" id="PS50048"/>
    </source>
</evidence>
<dbReference type="GO" id="GO:0005634">
    <property type="term" value="C:nucleus"/>
    <property type="evidence" value="ECO:0007669"/>
    <property type="project" value="UniProtKB-SubCell"/>
</dbReference>
<keyword evidence="2" id="KW-0479">Metal-binding</keyword>
<feature type="domain" description="Zn(2)-C6 fungal-type" evidence="7">
    <location>
        <begin position="3"/>
        <end position="32"/>
    </location>
</feature>
<dbReference type="OrthoDB" id="2269373at2759"/>
<evidence type="ECO:0000313" key="8">
    <source>
        <dbReference type="EMBL" id="KXN66236.1"/>
    </source>
</evidence>
<dbReference type="SUPFAM" id="SSF57701">
    <property type="entry name" value="Zn2/Cys6 DNA-binding domain"/>
    <property type="match status" value="1"/>
</dbReference>
<organism evidence="8 9">
    <name type="scientific">Conidiobolus coronatus (strain ATCC 28846 / CBS 209.66 / NRRL 28638)</name>
    <name type="common">Delacroixia coronata</name>
    <dbReference type="NCBI Taxonomy" id="796925"/>
    <lineage>
        <taxon>Eukaryota</taxon>
        <taxon>Fungi</taxon>
        <taxon>Fungi incertae sedis</taxon>
        <taxon>Zoopagomycota</taxon>
        <taxon>Entomophthoromycotina</taxon>
        <taxon>Entomophthoromycetes</taxon>
        <taxon>Entomophthorales</taxon>
        <taxon>Ancylistaceae</taxon>
        <taxon>Conidiobolus</taxon>
    </lineage>
</organism>
<dbReference type="InterPro" id="IPR001138">
    <property type="entry name" value="Zn2Cys6_DnaBD"/>
</dbReference>
<keyword evidence="3" id="KW-0805">Transcription regulation</keyword>
<evidence type="ECO:0000256" key="3">
    <source>
        <dbReference type="ARBA" id="ARBA00023015"/>
    </source>
</evidence>
<dbReference type="CDD" id="cd12148">
    <property type="entry name" value="fungal_TF_MHR"/>
    <property type="match status" value="1"/>
</dbReference>
<evidence type="ECO:0000256" key="1">
    <source>
        <dbReference type="ARBA" id="ARBA00004123"/>
    </source>
</evidence>
<accession>A0A137NU27</accession>
<dbReference type="Proteomes" id="UP000070444">
    <property type="component" value="Unassembled WGS sequence"/>
</dbReference>
<evidence type="ECO:0000256" key="5">
    <source>
        <dbReference type="ARBA" id="ARBA00023242"/>
    </source>
</evidence>
<evidence type="ECO:0000256" key="4">
    <source>
        <dbReference type="ARBA" id="ARBA00023163"/>
    </source>
</evidence>
<dbReference type="InterPro" id="IPR036864">
    <property type="entry name" value="Zn2-C6_fun-type_DNA-bd_sf"/>
</dbReference>
<protein>
    <recommendedName>
        <fullName evidence="7">Zn(2)-C6 fungal-type domain-containing protein</fullName>
    </recommendedName>
</protein>
<keyword evidence="9" id="KW-1185">Reference proteome</keyword>
<dbReference type="PROSITE" id="PS50048">
    <property type="entry name" value="ZN2_CY6_FUNGAL_2"/>
    <property type="match status" value="1"/>
</dbReference>
<gene>
    <name evidence="8" type="ORF">CONCODRAFT_87526</name>
</gene>
<dbReference type="CDD" id="cd00067">
    <property type="entry name" value="GAL4"/>
    <property type="match status" value="1"/>
</dbReference>
<proteinExistence type="predicted"/>
<keyword evidence="5" id="KW-0539">Nucleus</keyword>
<dbReference type="EMBL" id="KQ964750">
    <property type="protein sequence ID" value="KXN66236.1"/>
    <property type="molecule type" value="Genomic_DNA"/>
</dbReference>
<dbReference type="GO" id="GO:0000981">
    <property type="term" value="F:DNA-binding transcription factor activity, RNA polymerase II-specific"/>
    <property type="evidence" value="ECO:0007669"/>
    <property type="project" value="InterPro"/>
</dbReference>
<reference evidence="8 9" key="1">
    <citation type="journal article" date="2015" name="Genome Biol. Evol.">
        <title>Phylogenomic analyses indicate that early fungi evolved digesting cell walls of algal ancestors of land plants.</title>
        <authorList>
            <person name="Chang Y."/>
            <person name="Wang S."/>
            <person name="Sekimoto S."/>
            <person name="Aerts A.L."/>
            <person name="Choi C."/>
            <person name="Clum A."/>
            <person name="LaButti K.M."/>
            <person name="Lindquist E.A."/>
            <person name="Yee Ngan C."/>
            <person name="Ohm R.A."/>
            <person name="Salamov A.A."/>
            <person name="Grigoriev I.V."/>
            <person name="Spatafora J.W."/>
            <person name="Berbee M.L."/>
        </authorList>
    </citation>
    <scope>NUCLEOTIDE SEQUENCE [LARGE SCALE GENOMIC DNA]</scope>
    <source>
        <strain evidence="8 9">NRRL 28638</strain>
    </source>
</reference>
<dbReference type="Pfam" id="PF00172">
    <property type="entry name" value="Zn_clus"/>
    <property type="match status" value="1"/>
</dbReference>
<dbReference type="PANTHER" id="PTHR47338">
    <property type="entry name" value="ZN(II)2CYS6 TRANSCRIPTION FACTOR (EUROFUNG)-RELATED"/>
    <property type="match status" value="1"/>
</dbReference>
<feature type="region of interest" description="Disordered" evidence="6">
    <location>
        <begin position="121"/>
        <end position="142"/>
    </location>
</feature>
<comment type="subcellular location">
    <subcellularLocation>
        <location evidence="1">Nucleus</location>
    </subcellularLocation>
</comment>
<dbReference type="Gene3D" id="4.10.240.10">
    <property type="entry name" value="Zn(2)-C6 fungal-type DNA-binding domain"/>
    <property type="match status" value="1"/>
</dbReference>
<evidence type="ECO:0000256" key="2">
    <source>
        <dbReference type="ARBA" id="ARBA00022723"/>
    </source>
</evidence>
<dbReference type="GO" id="GO:0008270">
    <property type="term" value="F:zinc ion binding"/>
    <property type="evidence" value="ECO:0007669"/>
    <property type="project" value="InterPro"/>
</dbReference>
<dbReference type="STRING" id="796925.A0A137NU27"/>
<name>A0A137NU27_CONC2</name>
<sequence length="561" mass="65569">MSPCLQCRNSKKRCDRLTPCSRCVKYQLPCAYTLTNPFQRPSTKLQRLHVSIDKIEKEIKGSWYQFKLWEGIWKEFQGGNERKWSWTRVKLEEDGDSDGLVRHPHPVVLYRWKRRGKDSFYSSSETNSNASQLGSDGSSSPSMYKEVSLSSLLARHMLDLYIEKLHPIYPFINPRRLEHEFKERPMSSPLLTSVYLKSYYVTLGQQDCVNIPPLQYSPFYHRACYLIQMAKIEERDLSWVQGCLILVGMELAHLIAPEVHQRIMHAVRQAQMLFINDKQSLSRVNDDWETRIEGDNTWRMCIVYDTLISVHLDTPPIIREYYGEEAIMPDQLPSPQDPMLHAVHLMEQHKYWCHLVTEMRRIKCVFDPKTATHSQAFALHLMLNQVQERFPRLWNPTRLSLKLDQPFLTGYLVLYLIHLVLVVDLTEMLLVCPDQPNTPEPQGENYLDIQHQAAILLIEAMFPHPITQASRSIPPQLQKIEVLDYLFTMAVFHACKVLVHESEPGAVEYFYKVKDTCLNTLELFPCNYQIKLFFDYYWEHPSKVKRKIGKGTIGLVSGFEI</sequence>
<dbReference type="PANTHER" id="PTHR47338:SF5">
    <property type="entry name" value="ZN(II)2CYS6 TRANSCRIPTION FACTOR (EUROFUNG)"/>
    <property type="match status" value="1"/>
</dbReference>
<evidence type="ECO:0000313" key="9">
    <source>
        <dbReference type="Proteomes" id="UP000070444"/>
    </source>
</evidence>
<dbReference type="AlphaFoldDB" id="A0A137NU27"/>
<feature type="compositionally biased region" description="Low complexity" evidence="6">
    <location>
        <begin position="128"/>
        <end position="142"/>
    </location>
</feature>